<keyword evidence="3" id="KW-1185">Reference proteome</keyword>
<dbReference type="EMBL" id="CP031166">
    <property type="protein sequence ID" value="AXV10342.1"/>
    <property type="molecule type" value="Genomic_DNA"/>
</dbReference>
<dbReference type="Proteomes" id="UP000264006">
    <property type="component" value="Plasmid pEDY32-46I"/>
</dbReference>
<proteinExistence type="predicted"/>
<dbReference type="KEGG" id="euz:DVS28_b0602"/>
<dbReference type="SUPFAM" id="SSF52540">
    <property type="entry name" value="P-loop containing nucleoside triphosphate hydrolases"/>
    <property type="match status" value="1"/>
</dbReference>
<protein>
    <submittedName>
        <fullName evidence="2">Uncharacterized protein</fullName>
    </submittedName>
</protein>
<feature type="transmembrane region" description="Helical" evidence="1">
    <location>
        <begin position="6"/>
        <end position="25"/>
    </location>
</feature>
<gene>
    <name evidence="2" type="ORF">DVS28_b0602</name>
</gene>
<keyword evidence="1" id="KW-1133">Transmembrane helix</keyword>
<keyword evidence="2" id="KW-0614">Plasmid</keyword>
<organism evidence="2 3">
    <name type="scientific">Euzebya pacifica</name>
    <dbReference type="NCBI Taxonomy" id="1608957"/>
    <lineage>
        <taxon>Bacteria</taxon>
        <taxon>Bacillati</taxon>
        <taxon>Actinomycetota</taxon>
        <taxon>Nitriliruptoria</taxon>
        <taxon>Euzebyales</taxon>
    </lineage>
</organism>
<accession>A0A346Y795</accession>
<name>A0A346Y795_9ACTN</name>
<feature type="transmembrane region" description="Helical" evidence="1">
    <location>
        <begin position="302"/>
        <end position="326"/>
    </location>
</feature>
<evidence type="ECO:0000313" key="3">
    <source>
        <dbReference type="Proteomes" id="UP000264006"/>
    </source>
</evidence>
<evidence type="ECO:0000256" key="1">
    <source>
        <dbReference type="SAM" id="Phobius"/>
    </source>
</evidence>
<dbReference type="Gene3D" id="3.40.50.300">
    <property type="entry name" value="P-loop containing nucleotide triphosphate hydrolases"/>
    <property type="match status" value="1"/>
</dbReference>
<keyword evidence="1" id="KW-0472">Membrane</keyword>
<sequence length="929" mass="100689">MDPTQFVVPITLAAVAFVWVPRVWAFARWRQMARTAVTYRLVPGGSRPVDLDEVTNGVSGQLATVDTHQWRQFYRGGIVVHRFRDDSAVATALVVYGSREPDTVADGIASAVGATAHREPDLALPDAGQVWHTVRQSYLGRNNAHKGAGLPPVERAADEIVRMMSAHPDANICLSIACEPTRNWEDDRLRDWYQTRSGIWDDTESVGQGQAARVAIAATTDDPTLAKTLTSGVPDQLHRWPFQDRGLMVASTRGWLATGLALAAGPIVVLLWRAITWAAAALGFLGGTIFDGAATGEAIGHLIGGGTTLALIAAAAVMVVAGAIAWNTSAGFNTAQREWKMHLAAGLLPVERAWRYSPMRYYRYRRHLAARARAGQDDNAARPGVQIAGPYPYRPHTLVLSSEQIGQLIAFPSVSSTGTDRTEAVAITAPGDVIEATRDAGRGAASLLGHDPKGNPVAIFDEDRKYGLFMVGDPGAGKTNSLLQVWAEDARARQSKDRRDGRMAMLWIETKGGGADDAERLLRHVGYEPNRHPAGYVRIDAVSNTGPRLELLDRTDPEGAAARLVAAMRYAFDEGSIGARSEAALNAAFTLALQVTDTCAGAVGLGDQVPNAVRIATILMERSDNNELKGRLLKAFLHEATLQRMRLTGWEGPPTDHTGTFTEDFRGRFKTEEPTGGSTGSPMYDAAQAWAYYELGVPSREWSSIFEAPRNKLVALARLSGVWDPDPSRKVVTLNDLLDYHCAAILNFGAVGSKGVDSETSERMGAILTYMLWETVKTRCAGWLDHGRSVGLYADELSHLSGTGSGDDVIAQMHDKGRAFGMQLTFATQRFEQLPQRTGDAVLGFGTRAYLRLENAELAKKASIDLCGGPEGAFSARDIREQDKGRAAIRLRLHGNGQAPFTVVFPYVMDGVRDLEAYTRELPAGTVVR</sequence>
<dbReference type="AlphaFoldDB" id="A0A346Y795"/>
<evidence type="ECO:0000313" key="2">
    <source>
        <dbReference type="EMBL" id="AXV10342.1"/>
    </source>
</evidence>
<dbReference type="InterPro" id="IPR027417">
    <property type="entry name" value="P-loop_NTPase"/>
</dbReference>
<dbReference type="RefSeq" id="WP_114594904.1">
    <property type="nucleotide sequence ID" value="NZ_CP031166.1"/>
</dbReference>
<geneLocation type="plasmid" evidence="3">
    <name>pedy32-46i</name>
</geneLocation>
<dbReference type="OrthoDB" id="3268000at2"/>
<reference evidence="2 3" key="1">
    <citation type="submission" date="2018-09" db="EMBL/GenBank/DDBJ databases">
        <title>Complete genome sequence of Euzebya sp. DY32-46 isolated from seawater of Pacific Ocean.</title>
        <authorList>
            <person name="Xu L."/>
            <person name="Wu Y.-H."/>
            <person name="Xu X.-W."/>
        </authorList>
    </citation>
    <scope>NUCLEOTIDE SEQUENCE [LARGE SCALE GENOMIC DNA]</scope>
    <source>
        <strain evidence="2 3">DY32-46</strain>
        <plasmid evidence="3">pedy32-46i</plasmid>
    </source>
</reference>
<keyword evidence="1" id="KW-0812">Transmembrane</keyword>